<keyword evidence="3" id="KW-0560">Oxidoreductase</keyword>
<organism evidence="5 6">
    <name type="scientific">Brevibacillus invocatus</name>
    <dbReference type="NCBI Taxonomy" id="173959"/>
    <lineage>
        <taxon>Bacteria</taxon>
        <taxon>Bacillati</taxon>
        <taxon>Bacillota</taxon>
        <taxon>Bacilli</taxon>
        <taxon>Bacillales</taxon>
        <taxon>Paenibacillaceae</taxon>
        <taxon>Brevibacillus</taxon>
    </lineage>
</organism>
<dbReference type="CDD" id="cd02140">
    <property type="entry name" value="Frm2-like"/>
    <property type="match status" value="1"/>
</dbReference>
<dbReference type="InterPro" id="IPR000415">
    <property type="entry name" value="Nitroreductase-like"/>
</dbReference>
<reference evidence="5 6" key="1">
    <citation type="submission" date="2018-10" db="EMBL/GenBank/DDBJ databases">
        <title>Phylogenomics of Brevibacillus.</title>
        <authorList>
            <person name="Dunlap C."/>
        </authorList>
    </citation>
    <scope>NUCLEOTIDE SEQUENCE [LARGE SCALE GENOMIC DNA]</scope>
    <source>
        <strain evidence="5 6">JCM 12215</strain>
    </source>
</reference>
<dbReference type="PANTHER" id="PTHR43035">
    <property type="entry name" value="FATTY ACID REPRESSION MUTANT PROTEIN 2-RELATED"/>
    <property type="match status" value="1"/>
</dbReference>
<gene>
    <name evidence="5" type="ORF">EDM52_11860</name>
</gene>
<dbReference type="EMBL" id="RHHR01000015">
    <property type="protein sequence ID" value="RNB74326.1"/>
    <property type="molecule type" value="Genomic_DNA"/>
</dbReference>
<dbReference type="RefSeq" id="WP_122909185.1">
    <property type="nucleotide sequence ID" value="NZ_CBCSBE010000003.1"/>
</dbReference>
<evidence type="ECO:0000259" key="4">
    <source>
        <dbReference type="Pfam" id="PF00881"/>
    </source>
</evidence>
<dbReference type="InterPro" id="IPR029479">
    <property type="entry name" value="Nitroreductase"/>
</dbReference>
<dbReference type="PANTHER" id="PTHR43035:SF1">
    <property type="entry name" value="FATTY ACID REPRESSION MUTANT PROTEIN 2-RELATED"/>
    <property type="match status" value="1"/>
</dbReference>
<dbReference type="GO" id="GO:0005737">
    <property type="term" value="C:cytoplasm"/>
    <property type="evidence" value="ECO:0007669"/>
    <property type="project" value="UniProtKB-SubCell"/>
</dbReference>
<name>A0A3M8CEW7_9BACL</name>
<evidence type="ECO:0000313" key="6">
    <source>
        <dbReference type="Proteomes" id="UP000282028"/>
    </source>
</evidence>
<dbReference type="Gene3D" id="3.40.109.10">
    <property type="entry name" value="NADH Oxidase"/>
    <property type="match status" value="1"/>
</dbReference>
<protein>
    <submittedName>
        <fullName evidence="5">Nitroreductase family protein</fullName>
    </submittedName>
</protein>
<dbReference type="GO" id="GO:0034599">
    <property type="term" value="P:cellular response to oxidative stress"/>
    <property type="evidence" value="ECO:0007669"/>
    <property type="project" value="InterPro"/>
</dbReference>
<proteinExistence type="predicted"/>
<evidence type="ECO:0000256" key="3">
    <source>
        <dbReference type="ARBA" id="ARBA00023002"/>
    </source>
</evidence>
<sequence>MGSDFMSAVKNRRSYYAISKDSPVSDETLHELINEAVKYTPSAFNSQSARVVVLLGQKHDQLWDLTKETLRKIVPADKFAPTEEKMNAFKSGYGTVLFFEDQSVVENMQNQFALYKDNFPIWSNQSSGMLQFVVWTALEDAGFGASLQHYNPLIDEEVASTWNLPSTWKLIAQMPFGKPTAEPGEKTFQPLEERVKFYS</sequence>
<dbReference type="OrthoDB" id="9810617at2"/>
<dbReference type="SUPFAM" id="SSF55469">
    <property type="entry name" value="FMN-dependent nitroreductase-like"/>
    <property type="match status" value="1"/>
</dbReference>
<keyword evidence="2" id="KW-0963">Cytoplasm</keyword>
<keyword evidence="6" id="KW-1185">Reference proteome</keyword>
<dbReference type="Pfam" id="PF00881">
    <property type="entry name" value="Nitroreductase"/>
    <property type="match status" value="1"/>
</dbReference>
<comment type="subcellular location">
    <subcellularLocation>
        <location evidence="1">Cytoplasm</location>
    </subcellularLocation>
</comment>
<evidence type="ECO:0000256" key="2">
    <source>
        <dbReference type="ARBA" id="ARBA00022490"/>
    </source>
</evidence>
<evidence type="ECO:0000313" key="5">
    <source>
        <dbReference type="EMBL" id="RNB74326.1"/>
    </source>
</evidence>
<accession>A0A3M8CEW7</accession>
<dbReference type="Proteomes" id="UP000282028">
    <property type="component" value="Unassembled WGS sequence"/>
</dbReference>
<comment type="caution">
    <text evidence="5">The sequence shown here is derived from an EMBL/GenBank/DDBJ whole genome shotgun (WGS) entry which is preliminary data.</text>
</comment>
<feature type="domain" description="Nitroreductase" evidence="4">
    <location>
        <begin position="9"/>
        <end position="178"/>
    </location>
</feature>
<dbReference type="AlphaFoldDB" id="A0A3M8CEW7"/>
<dbReference type="FunFam" id="3.40.109.10:FF:000001">
    <property type="entry name" value="Nitroreductase family"/>
    <property type="match status" value="1"/>
</dbReference>
<dbReference type="InterPro" id="IPR033877">
    <property type="entry name" value="Frm2/Hbn1"/>
</dbReference>
<evidence type="ECO:0000256" key="1">
    <source>
        <dbReference type="ARBA" id="ARBA00004496"/>
    </source>
</evidence>
<dbReference type="GO" id="GO:0016491">
    <property type="term" value="F:oxidoreductase activity"/>
    <property type="evidence" value="ECO:0007669"/>
    <property type="project" value="UniProtKB-KW"/>
</dbReference>